<accession>A0ABU6MES9</accession>
<gene>
    <name evidence="1" type="ORF">P4T90_05525</name>
</gene>
<reference evidence="1 2" key="1">
    <citation type="submission" date="2023-03" db="EMBL/GenBank/DDBJ databases">
        <title>Bacillus Genome Sequencing.</title>
        <authorList>
            <person name="Dunlap C."/>
        </authorList>
    </citation>
    <scope>NUCLEOTIDE SEQUENCE [LARGE SCALE GENOMIC DNA]</scope>
    <source>
        <strain evidence="1 2">B-23453</strain>
    </source>
</reference>
<dbReference type="RefSeq" id="WP_157090648.1">
    <property type="nucleotide sequence ID" value="NZ_JARMAB010000006.1"/>
</dbReference>
<proteinExistence type="predicted"/>
<sequence>MRETGDRRQTSNLIEILPYETVVTPECHTEESPSINPNKQTVNSNGALQRAVHAPLYEALMPYFNDDELYRTIGILYRAKASVDRSIAVEEYAAEYIAAFKSVVYSYKRGNVRSLFGCLFNAWRVVTTEIKRRTAIRNSPLFYDWLAC</sequence>
<evidence type="ECO:0000313" key="2">
    <source>
        <dbReference type="Proteomes" id="UP001341444"/>
    </source>
</evidence>
<name>A0ABU6MES9_9BACI</name>
<dbReference type="Proteomes" id="UP001341444">
    <property type="component" value="Unassembled WGS sequence"/>
</dbReference>
<organism evidence="1 2">
    <name type="scientific">Heyndrickxia acidicola</name>
    <dbReference type="NCBI Taxonomy" id="209389"/>
    <lineage>
        <taxon>Bacteria</taxon>
        <taxon>Bacillati</taxon>
        <taxon>Bacillota</taxon>
        <taxon>Bacilli</taxon>
        <taxon>Bacillales</taxon>
        <taxon>Bacillaceae</taxon>
        <taxon>Heyndrickxia</taxon>
    </lineage>
</organism>
<comment type="caution">
    <text evidence="1">The sequence shown here is derived from an EMBL/GenBank/DDBJ whole genome shotgun (WGS) entry which is preliminary data.</text>
</comment>
<evidence type="ECO:0000313" key="1">
    <source>
        <dbReference type="EMBL" id="MED1202551.1"/>
    </source>
</evidence>
<dbReference type="EMBL" id="JARMAB010000006">
    <property type="protein sequence ID" value="MED1202551.1"/>
    <property type="molecule type" value="Genomic_DNA"/>
</dbReference>
<protein>
    <submittedName>
        <fullName evidence="1">Uncharacterized protein</fullName>
    </submittedName>
</protein>
<keyword evidence="2" id="KW-1185">Reference proteome</keyword>